<sequence length="49" mass="5901">MGFKQKRILANEVIMAKITKNFIKFHKILSYVHEKSFYFPHLRSNVSLF</sequence>
<reference evidence="1 2" key="1">
    <citation type="submission" date="2014-05" db="EMBL/GenBank/DDBJ databases">
        <title>Methylome analysis of the phasevarions of Haemophilus influenzae.</title>
        <authorList>
            <person name="Atack J.M."/>
            <person name="Fox K.L."/>
            <person name="Power P.M."/>
            <person name="Clark T."/>
            <person name="Jurcisek J."/>
            <person name="Korlach J."/>
            <person name="Bakaletz L.O."/>
            <person name="Jennings M.P."/>
        </authorList>
    </citation>
    <scope>NUCLEOTIDE SEQUENCE [LARGE SCALE GENOMIC DNA]</scope>
    <source>
        <strain evidence="1 2">1209</strain>
    </source>
</reference>
<dbReference type="AlphaFoldDB" id="A0A158SZA2"/>
<dbReference type="EMBL" id="JMQP01000002">
    <property type="protein sequence ID" value="KIS36196.1"/>
    <property type="molecule type" value="Genomic_DNA"/>
</dbReference>
<accession>A0A158SZA2</accession>
<organism evidence="1 2">
    <name type="scientific">Haemophilus influenzae</name>
    <dbReference type="NCBI Taxonomy" id="727"/>
    <lineage>
        <taxon>Bacteria</taxon>
        <taxon>Pseudomonadati</taxon>
        <taxon>Pseudomonadota</taxon>
        <taxon>Gammaproteobacteria</taxon>
        <taxon>Pasteurellales</taxon>
        <taxon>Pasteurellaceae</taxon>
        <taxon>Haemophilus</taxon>
    </lineage>
</organism>
<proteinExistence type="predicted"/>
<evidence type="ECO:0000313" key="1">
    <source>
        <dbReference type="EMBL" id="KIS36196.1"/>
    </source>
</evidence>
<dbReference type="Proteomes" id="UP000050700">
    <property type="component" value="Unassembled WGS sequence"/>
</dbReference>
<comment type="caution">
    <text evidence="1">The sequence shown here is derived from an EMBL/GenBank/DDBJ whole genome shotgun (WGS) entry which is preliminary data.</text>
</comment>
<evidence type="ECO:0000313" key="2">
    <source>
        <dbReference type="Proteomes" id="UP000050700"/>
    </source>
</evidence>
<protein>
    <submittedName>
        <fullName evidence="1">Uncharacterized protein</fullName>
    </submittedName>
</protein>
<name>A0A158SZA2_HAEIF</name>
<gene>
    <name evidence="1" type="ORF">NTHI1209_01836</name>
</gene>